<gene>
    <name evidence="1" type="ORF">BN631_01017</name>
</gene>
<reference evidence="1" key="1">
    <citation type="submission" date="2012-11" db="EMBL/GenBank/DDBJ databases">
        <title>Dependencies among metagenomic species, viruses, plasmids and units of genetic variation.</title>
        <authorList>
            <person name="Nielsen H.B."/>
            <person name="Almeida M."/>
            <person name="Juncker A.S."/>
            <person name="Rasmussen S."/>
            <person name="Li J."/>
            <person name="Sunagawa S."/>
            <person name="Plichta D."/>
            <person name="Gautier L."/>
            <person name="Le Chatelier E."/>
            <person name="Peletier E."/>
            <person name="Bonde I."/>
            <person name="Nielsen T."/>
            <person name="Manichanh C."/>
            <person name="Arumugam M."/>
            <person name="Batto J."/>
            <person name="Santos M.B.Q.D."/>
            <person name="Blom N."/>
            <person name="Borruel N."/>
            <person name="Burgdorf K.S."/>
            <person name="Boumezbeur F."/>
            <person name="Casellas F."/>
            <person name="Dore J."/>
            <person name="Guarner F."/>
            <person name="Hansen T."/>
            <person name="Hildebrand F."/>
            <person name="Kaas R.S."/>
            <person name="Kennedy S."/>
            <person name="Kristiansen K."/>
            <person name="Kultima J.R."/>
            <person name="Leonard P."/>
            <person name="Levenez F."/>
            <person name="Lund O."/>
            <person name="Moumen B."/>
            <person name="Le Paslier D."/>
            <person name="Pons N."/>
            <person name="Pedersen O."/>
            <person name="Prifti E."/>
            <person name="Qin J."/>
            <person name="Raes J."/>
            <person name="Tap J."/>
            <person name="Tims S."/>
            <person name="Ussery D.W."/>
            <person name="Yamada T."/>
            <person name="MetaHit consortium"/>
            <person name="Renault P."/>
            <person name="Sicheritz-Ponten T."/>
            <person name="Bork P."/>
            <person name="Wang J."/>
            <person name="Brunak S."/>
            <person name="Ehrlich S.D."/>
        </authorList>
    </citation>
    <scope>NUCLEOTIDE SEQUENCE [LARGE SCALE GENOMIC DNA]</scope>
</reference>
<name>R7G503_9FIRM</name>
<dbReference type="InterPro" id="IPR046564">
    <property type="entry name" value="DUF6718"/>
</dbReference>
<comment type="caution">
    <text evidence="1">The sequence shown here is derived from an EMBL/GenBank/DDBJ whole genome shotgun (WGS) entry which is preliminary data.</text>
</comment>
<dbReference type="Proteomes" id="UP000018093">
    <property type="component" value="Unassembled WGS sequence"/>
</dbReference>
<dbReference type="RefSeq" id="WP_022420379.1">
    <property type="nucleotide sequence ID" value="NZ_FR898575.1"/>
</dbReference>
<dbReference type="AlphaFoldDB" id="R7G503"/>
<protein>
    <submittedName>
        <fullName evidence="1">Uncharacterized protein</fullName>
    </submittedName>
</protein>
<dbReference type="Pfam" id="PF20476">
    <property type="entry name" value="DUF6718"/>
    <property type="match status" value="1"/>
</dbReference>
<proteinExistence type="predicted"/>
<organism evidence="1 2">
    <name type="scientific">Amedibacillus dolichus CAG:375</name>
    <dbReference type="NCBI Taxonomy" id="1263076"/>
    <lineage>
        <taxon>Bacteria</taxon>
        <taxon>Bacillati</taxon>
        <taxon>Bacillota</taxon>
        <taxon>Erysipelotrichia</taxon>
        <taxon>Erysipelotrichales</taxon>
        <taxon>Erysipelotrichaceae</taxon>
        <taxon>Amedibacillus</taxon>
    </lineage>
</organism>
<evidence type="ECO:0000313" key="1">
    <source>
        <dbReference type="EMBL" id="CDE22504.1"/>
    </source>
</evidence>
<evidence type="ECO:0000313" key="2">
    <source>
        <dbReference type="Proteomes" id="UP000018093"/>
    </source>
</evidence>
<sequence>MKKNKRFDKTNLLNSLVGVIPPMSDEEIEAIKEERILKRNCCDTTCYLVAYKIGDDGCIVLQTSLGPELVKLKRKIYERIGHEKVQLVTISRPSAYGEYEPYKYASDEKEFENLVFKMVD</sequence>
<accession>R7G503</accession>
<dbReference type="EMBL" id="CBIN010000088">
    <property type="protein sequence ID" value="CDE22504.1"/>
    <property type="molecule type" value="Genomic_DNA"/>
</dbReference>